<evidence type="ECO:0000256" key="8">
    <source>
        <dbReference type="ARBA" id="ARBA00022840"/>
    </source>
</evidence>
<comment type="catalytic activity">
    <reaction evidence="9 10">
        <text>dTMP + ATP = dTDP + ADP</text>
        <dbReference type="Rhea" id="RHEA:13517"/>
        <dbReference type="ChEBI" id="CHEBI:30616"/>
        <dbReference type="ChEBI" id="CHEBI:58369"/>
        <dbReference type="ChEBI" id="CHEBI:63528"/>
        <dbReference type="ChEBI" id="CHEBI:456216"/>
        <dbReference type="EC" id="2.7.4.9"/>
    </reaction>
</comment>
<dbReference type="PANTHER" id="PTHR10344:SF4">
    <property type="entry name" value="UMP-CMP KINASE 2, MITOCHONDRIAL"/>
    <property type="match status" value="1"/>
</dbReference>
<dbReference type="InterPro" id="IPR018094">
    <property type="entry name" value="Thymidylate_kinase"/>
</dbReference>
<dbReference type="EMBL" id="CP148066">
    <property type="protein sequence ID" value="WXL28312.1"/>
    <property type="molecule type" value="Genomic_DNA"/>
</dbReference>
<evidence type="ECO:0000313" key="12">
    <source>
        <dbReference type="EMBL" id="WXL28312.1"/>
    </source>
</evidence>
<dbReference type="Pfam" id="PF02223">
    <property type="entry name" value="Thymidylate_kin"/>
    <property type="match status" value="1"/>
</dbReference>
<dbReference type="NCBIfam" id="TIGR00041">
    <property type="entry name" value="DTMP_kinase"/>
    <property type="match status" value="1"/>
</dbReference>
<dbReference type="GO" id="GO:0004798">
    <property type="term" value="F:dTMP kinase activity"/>
    <property type="evidence" value="ECO:0007669"/>
    <property type="project" value="UniProtKB-EC"/>
</dbReference>
<evidence type="ECO:0000256" key="9">
    <source>
        <dbReference type="ARBA" id="ARBA00048743"/>
    </source>
</evidence>
<evidence type="ECO:0000256" key="3">
    <source>
        <dbReference type="ARBA" id="ARBA00017144"/>
    </source>
</evidence>
<reference evidence="12" key="1">
    <citation type="submission" date="2024-03" db="EMBL/GenBank/DDBJ databases">
        <title>Complete genome sequence of Mycoplasma gypis type strain B1/T1.</title>
        <authorList>
            <person name="Spergser J."/>
        </authorList>
    </citation>
    <scope>NUCLEOTIDE SEQUENCE [LARGE SCALE GENOMIC DNA]</scope>
    <source>
        <strain evidence="12">B1/T1</strain>
    </source>
</reference>
<evidence type="ECO:0000259" key="11">
    <source>
        <dbReference type="Pfam" id="PF02223"/>
    </source>
</evidence>
<dbReference type="Gene3D" id="3.40.50.300">
    <property type="entry name" value="P-loop containing nucleotide triphosphate hydrolases"/>
    <property type="match status" value="1"/>
</dbReference>
<comment type="similarity">
    <text evidence="1 10">Belongs to the thymidylate kinase family.</text>
</comment>
<dbReference type="InterPro" id="IPR027417">
    <property type="entry name" value="P-loop_NTPase"/>
</dbReference>
<dbReference type="EC" id="2.7.4.9" evidence="2 10"/>
<dbReference type="CDD" id="cd01672">
    <property type="entry name" value="TMPK"/>
    <property type="match status" value="1"/>
</dbReference>
<name>A0ABZ2RPA2_9BACT</name>
<comment type="function">
    <text evidence="10">Phosphorylation of dTMP to form dTDP in both de novo and salvage pathways of dTTP synthesis.</text>
</comment>
<evidence type="ECO:0000256" key="5">
    <source>
        <dbReference type="ARBA" id="ARBA00022727"/>
    </source>
</evidence>
<keyword evidence="8 10" id="KW-0067">ATP-binding</keyword>
<dbReference type="RefSeq" id="WP_205499593.1">
    <property type="nucleotide sequence ID" value="NZ_CP148066.1"/>
</dbReference>
<dbReference type="InterPro" id="IPR039430">
    <property type="entry name" value="Thymidylate_kin-like_dom"/>
</dbReference>
<dbReference type="HAMAP" id="MF_00165">
    <property type="entry name" value="Thymidylate_kinase"/>
    <property type="match status" value="1"/>
</dbReference>
<evidence type="ECO:0000256" key="6">
    <source>
        <dbReference type="ARBA" id="ARBA00022741"/>
    </source>
</evidence>
<protein>
    <recommendedName>
        <fullName evidence="3 10">Thymidylate kinase</fullName>
        <ecNumber evidence="2 10">2.7.4.9</ecNumber>
    </recommendedName>
    <alternativeName>
        <fullName evidence="10">dTMP kinase</fullName>
    </alternativeName>
</protein>
<dbReference type="Proteomes" id="UP001460679">
    <property type="component" value="Chromosome"/>
</dbReference>
<evidence type="ECO:0000256" key="4">
    <source>
        <dbReference type="ARBA" id="ARBA00022679"/>
    </source>
</evidence>
<feature type="binding site" evidence="10">
    <location>
        <begin position="12"/>
        <end position="19"/>
    </location>
    <ligand>
        <name>ATP</name>
        <dbReference type="ChEBI" id="CHEBI:30616"/>
    </ligand>
</feature>
<keyword evidence="4 10" id="KW-0808">Transferase</keyword>
<dbReference type="SUPFAM" id="SSF52540">
    <property type="entry name" value="P-loop containing nucleoside triphosphate hydrolases"/>
    <property type="match status" value="1"/>
</dbReference>
<dbReference type="PANTHER" id="PTHR10344">
    <property type="entry name" value="THYMIDYLATE KINASE"/>
    <property type="match status" value="1"/>
</dbReference>
<evidence type="ECO:0000256" key="7">
    <source>
        <dbReference type="ARBA" id="ARBA00022777"/>
    </source>
</evidence>
<organism evidence="12 13">
    <name type="scientific">[Mycoplasma] gypis</name>
    <dbReference type="NCBI Taxonomy" id="92404"/>
    <lineage>
        <taxon>Bacteria</taxon>
        <taxon>Bacillati</taxon>
        <taxon>Mycoplasmatota</taxon>
        <taxon>Mycoplasmoidales</taxon>
        <taxon>Metamycoplasmataceae</taxon>
        <taxon>Metamycoplasma</taxon>
    </lineage>
</organism>
<evidence type="ECO:0000256" key="10">
    <source>
        <dbReference type="HAMAP-Rule" id="MF_00165"/>
    </source>
</evidence>
<gene>
    <name evidence="10 12" type="primary">tmk</name>
    <name evidence="12" type="ORF">WG616_03020</name>
</gene>
<keyword evidence="13" id="KW-1185">Reference proteome</keyword>
<evidence type="ECO:0000313" key="13">
    <source>
        <dbReference type="Proteomes" id="UP001460679"/>
    </source>
</evidence>
<feature type="domain" description="Thymidylate kinase-like" evidence="11">
    <location>
        <begin position="10"/>
        <end position="207"/>
    </location>
</feature>
<sequence length="217" mass="24873">MNSKARFITFEGMDGGGKSTVVSMLKDYFAKNVTDKEFLFTREPGSSCSKEAEFIRNFILDNRNNFSPAVDALLFIVSRRINLEKGIWPALDANKIVVSDRYIHSSLIYQGLLGGLGLENIRSLNIDALKLGNSKQILPDIVIYFDMDPQQSLDRITQNRSSLDRLENNNISYYENLRNSYKKLIEYEPELFVVVDASQPLEKVFEDVLEIFKQRVL</sequence>
<proteinExistence type="inferred from homology"/>
<accession>A0ABZ2RPA2</accession>
<evidence type="ECO:0000256" key="1">
    <source>
        <dbReference type="ARBA" id="ARBA00009776"/>
    </source>
</evidence>
<keyword evidence="7 10" id="KW-0418">Kinase</keyword>
<keyword evidence="5 10" id="KW-0545">Nucleotide biosynthesis</keyword>
<keyword evidence="6 10" id="KW-0547">Nucleotide-binding</keyword>
<evidence type="ECO:0000256" key="2">
    <source>
        <dbReference type="ARBA" id="ARBA00012980"/>
    </source>
</evidence>